<dbReference type="EMBL" id="JRRC01409579">
    <property type="protein sequence ID" value="KHG04338.1"/>
    <property type="molecule type" value="Genomic_DNA"/>
</dbReference>
<keyword evidence="2" id="KW-1185">Reference proteome</keyword>
<evidence type="ECO:0000313" key="2">
    <source>
        <dbReference type="Proteomes" id="UP000032142"/>
    </source>
</evidence>
<protein>
    <submittedName>
        <fullName evidence="1">Uncharacterized protein</fullName>
    </submittedName>
</protein>
<evidence type="ECO:0000313" key="1">
    <source>
        <dbReference type="EMBL" id="KHG04338.1"/>
    </source>
</evidence>
<proteinExistence type="predicted"/>
<accession>A0A0B0MQI1</accession>
<gene>
    <name evidence="1" type="ORF">F383_29732</name>
</gene>
<comment type="caution">
    <text evidence="1">The sequence shown here is derived from an EMBL/GenBank/DDBJ whole genome shotgun (WGS) entry which is preliminary data.</text>
</comment>
<name>A0A0B0MQI1_GOSAR</name>
<reference evidence="2" key="1">
    <citation type="submission" date="2014-09" db="EMBL/GenBank/DDBJ databases">
        <authorList>
            <person name="Mudge J."/>
            <person name="Ramaraj T."/>
            <person name="Lindquist I.E."/>
            <person name="Bharti A.K."/>
            <person name="Sundararajan A."/>
            <person name="Cameron C.T."/>
            <person name="Woodward J.E."/>
            <person name="May G.D."/>
            <person name="Brubaker C."/>
            <person name="Broadhvest J."/>
            <person name="Wilkins T.A."/>
        </authorList>
    </citation>
    <scope>NUCLEOTIDE SEQUENCE</scope>
    <source>
        <strain evidence="2">cv. AKA8401</strain>
    </source>
</reference>
<dbReference type="AlphaFoldDB" id="A0A0B0MQI1"/>
<organism evidence="1 2">
    <name type="scientific">Gossypium arboreum</name>
    <name type="common">Tree cotton</name>
    <name type="synonym">Gossypium nanking</name>
    <dbReference type="NCBI Taxonomy" id="29729"/>
    <lineage>
        <taxon>Eukaryota</taxon>
        <taxon>Viridiplantae</taxon>
        <taxon>Streptophyta</taxon>
        <taxon>Embryophyta</taxon>
        <taxon>Tracheophyta</taxon>
        <taxon>Spermatophyta</taxon>
        <taxon>Magnoliopsida</taxon>
        <taxon>eudicotyledons</taxon>
        <taxon>Gunneridae</taxon>
        <taxon>Pentapetalae</taxon>
        <taxon>rosids</taxon>
        <taxon>malvids</taxon>
        <taxon>Malvales</taxon>
        <taxon>Malvaceae</taxon>
        <taxon>Malvoideae</taxon>
        <taxon>Gossypium</taxon>
    </lineage>
</organism>
<sequence>MLAIRCCSHKLWRILNKCRTSAIGRTFKTST</sequence>
<dbReference type="Proteomes" id="UP000032142">
    <property type="component" value="Unassembled WGS sequence"/>
</dbReference>